<reference evidence="1 2" key="1">
    <citation type="submission" date="2013-03" db="EMBL/GenBank/DDBJ databases">
        <title>The Genome Sequence of Cladophialophora yegresii CBS 114405.</title>
        <authorList>
            <consortium name="The Broad Institute Genomics Platform"/>
            <person name="Cuomo C."/>
            <person name="de Hoog S."/>
            <person name="Gorbushina A."/>
            <person name="Walker B."/>
            <person name="Young S.K."/>
            <person name="Zeng Q."/>
            <person name="Gargeya S."/>
            <person name="Fitzgerald M."/>
            <person name="Haas B."/>
            <person name="Abouelleil A."/>
            <person name="Allen A.W."/>
            <person name="Alvarado L."/>
            <person name="Arachchi H.M."/>
            <person name="Berlin A.M."/>
            <person name="Chapman S.B."/>
            <person name="Gainer-Dewar J."/>
            <person name="Goldberg J."/>
            <person name="Griggs A."/>
            <person name="Gujja S."/>
            <person name="Hansen M."/>
            <person name="Howarth C."/>
            <person name="Imamovic A."/>
            <person name="Ireland A."/>
            <person name="Larimer J."/>
            <person name="McCowan C."/>
            <person name="Murphy C."/>
            <person name="Pearson M."/>
            <person name="Poon T.W."/>
            <person name="Priest M."/>
            <person name="Roberts A."/>
            <person name="Saif S."/>
            <person name="Shea T."/>
            <person name="Sisk P."/>
            <person name="Sykes S."/>
            <person name="Wortman J."/>
            <person name="Nusbaum C."/>
            <person name="Birren B."/>
        </authorList>
    </citation>
    <scope>NUCLEOTIDE SEQUENCE [LARGE SCALE GENOMIC DNA]</scope>
    <source>
        <strain evidence="1 2">CBS 114405</strain>
    </source>
</reference>
<proteinExistence type="predicted"/>
<organism evidence="1 2">
    <name type="scientific">Cladophialophora yegresii CBS 114405</name>
    <dbReference type="NCBI Taxonomy" id="1182544"/>
    <lineage>
        <taxon>Eukaryota</taxon>
        <taxon>Fungi</taxon>
        <taxon>Dikarya</taxon>
        <taxon>Ascomycota</taxon>
        <taxon>Pezizomycotina</taxon>
        <taxon>Eurotiomycetes</taxon>
        <taxon>Chaetothyriomycetidae</taxon>
        <taxon>Chaetothyriales</taxon>
        <taxon>Herpotrichiellaceae</taxon>
        <taxon>Cladophialophora</taxon>
    </lineage>
</organism>
<protein>
    <submittedName>
        <fullName evidence="1">Uncharacterized protein</fullName>
    </submittedName>
</protein>
<dbReference type="AlphaFoldDB" id="W9WJL8"/>
<sequence length="126" mass="13872">MGCPWMNGGPTASEKFEHFRSRTTIVGAFLFAIRGDIGRMGIRPPLFIGAADHVSLLKDFGVHNQVHSKCPVQTAVVDQFTLAKLYSVKALGQKRNRRYQEGKQTIANWVAVGSHPTVPVSHADRS</sequence>
<dbReference type="RefSeq" id="XP_007758312.1">
    <property type="nucleotide sequence ID" value="XM_007760122.1"/>
</dbReference>
<dbReference type="Proteomes" id="UP000019473">
    <property type="component" value="Unassembled WGS sequence"/>
</dbReference>
<comment type="caution">
    <text evidence="1">The sequence shown here is derived from an EMBL/GenBank/DDBJ whole genome shotgun (WGS) entry which is preliminary data.</text>
</comment>
<dbReference type="HOGENOM" id="CLU_1981430_0_0_1"/>
<name>W9WJL8_9EURO</name>
<dbReference type="GeneID" id="19180697"/>
<dbReference type="EMBL" id="AMGW01000004">
    <property type="protein sequence ID" value="EXJ58689.1"/>
    <property type="molecule type" value="Genomic_DNA"/>
</dbReference>
<evidence type="ECO:0000313" key="2">
    <source>
        <dbReference type="Proteomes" id="UP000019473"/>
    </source>
</evidence>
<accession>W9WJL8</accession>
<gene>
    <name evidence="1" type="ORF">A1O7_06118</name>
</gene>
<dbReference type="VEuPathDB" id="FungiDB:A1O7_06118"/>
<evidence type="ECO:0000313" key="1">
    <source>
        <dbReference type="EMBL" id="EXJ58689.1"/>
    </source>
</evidence>
<keyword evidence="2" id="KW-1185">Reference proteome</keyword>